<keyword evidence="4" id="KW-1185">Reference proteome</keyword>
<proteinExistence type="predicted"/>
<evidence type="ECO:0000256" key="1">
    <source>
        <dbReference type="SAM" id="MobiDB-lite"/>
    </source>
</evidence>
<dbReference type="RefSeq" id="XP_025359981.1">
    <property type="nucleotide sequence ID" value="XM_025509830.1"/>
</dbReference>
<sequence length="306" mass="33436">MRALLKLVLMPLAPLCKLGRLEIGSSQPLPPLRLAFNADYFASVSHPQRQEAEGDTHSKLQRPGRSLSASSPQHPRSVSQLSIAASSLNNAGHLSSHYFVTRVGNRSAACCSVEVGGASSLNLAQAPLPSSMITSLPSQGHYATRQHLAGMSGSVKAAAMSRHSQLKLKQSLRLGAYPAHRRQAPTPPLPIDTNAQLVVLLCAHHGREHSRPCASRRSSLPRRRVSLQDSLLLRTPFFPSSPASARGECSCYPQFPSNQRSCRCFWATKPKASRRAHSRFSIRSPVSIRRTLSSPPTASPRRRRLW</sequence>
<protein>
    <submittedName>
        <fullName evidence="3">Uncharacterized protein</fullName>
    </submittedName>
</protein>
<organism evidence="3 4">
    <name type="scientific">Jaminaea rosea</name>
    <dbReference type="NCBI Taxonomy" id="1569628"/>
    <lineage>
        <taxon>Eukaryota</taxon>
        <taxon>Fungi</taxon>
        <taxon>Dikarya</taxon>
        <taxon>Basidiomycota</taxon>
        <taxon>Ustilaginomycotina</taxon>
        <taxon>Exobasidiomycetes</taxon>
        <taxon>Microstromatales</taxon>
        <taxon>Microstromatales incertae sedis</taxon>
        <taxon>Jaminaea</taxon>
    </lineage>
</organism>
<feature type="compositionally biased region" description="Polar residues" evidence="1">
    <location>
        <begin position="67"/>
        <end position="79"/>
    </location>
</feature>
<evidence type="ECO:0000313" key="4">
    <source>
        <dbReference type="Proteomes" id="UP000245884"/>
    </source>
</evidence>
<name>A0A316UJH5_9BASI</name>
<dbReference type="GeneID" id="37031653"/>
<evidence type="ECO:0000313" key="3">
    <source>
        <dbReference type="EMBL" id="PWN25369.1"/>
    </source>
</evidence>
<dbReference type="AlphaFoldDB" id="A0A316UJH5"/>
<feature type="region of interest" description="Disordered" evidence="1">
    <location>
        <begin position="46"/>
        <end position="79"/>
    </location>
</feature>
<feature type="compositionally biased region" description="Basic and acidic residues" evidence="1">
    <location>
        <begin position="48"/>
        <end position="58"/>
    </location>
</feature>
<dbReference type="Proteomes" id="UP000245884">
    <property type="component" value="Unassembled WGS sequence"/>
</dbReference>
<evidence type="ECO:0000256" key="2">
    <source>
        <dbReference type="SAM" id="SignalP"/>
    </source>
</evidence>
<reference evidence="3 4" key="1">
    <citation type="journal article" date="2018" name="Mol. Biol. Evol.">
        <title>Broad Genomic Sampling Reveals a Smut Pathogenic Ancestry of the Fungal Clade Ustilaginomycotina.</title>
        <authorList>
            <person name="Kijpornyongpan T."/>
            <person name="Mondo S.J."/>
            <person name="Barry K."/>
            <person name="Sandor L."/>
            <person name="Lee J."/>
            <person name="Lipzen A."/>
            <person name="Pangilinan J."/>
            <person name="LaButti K."/>
            <person name="Hainaut M."/>
            <person name="Henrissat B."/>
            <person name="Grigoriev I.V."/>
            <person name="Spatafora J.W."/>
            <person name="Aime M.C."/>
        </authorList>
    </citation>
    <scope>NUCLEOTIDE SEQUENCE [LARGE SCALE GENOMIC DNA]</scope>
    <source>
        <strain evidence="3 4">MCA 5214</strain>
    </source>
</reference>
<accession>A0A316UJH5</accession>
<feature type="chain" id="PRO_5016367644" evidence="2">
    <location>
        <begin position="19"/>
        <end position="306"/>
    </location>
</feature>
<feature type="signal peptide" evidence="2">
    <location>
        <begin position="1"/>
        <end position="18"/>
    </location>
</feature>
<dbReference type="EMBL" id="KZ819676">
    <property type="protein sequence ID" value="PWN25369.1"/>
    <property type="molecule type" value="Genomic_DNA"/>
</dbReference>
<gene>
    <name evidence="3" type="ORF">BDZ90DRAFT_74302</name>
</gene>
<keyword evidence="2" id="KW-0732">Signal</keyword>